<evidence type="ECO:0000256" key="3">
    <source>
        <dbReference type="ARBA" id="ARBA00023125"/>
    </source>
</evidence>
<keyword evidence="7" id="KW-1133">Transmembrane helix</keyword>
<dbReference type="CDD" id="cd12148">
    <property type="entry name" value="fungal_TF_MHR"/>
    <property type="match status" value="1"/>
</dbReference>
<dbReference type="InterPro" id="IPR036864">
    <property type="entry name" value="Zn2-C6_fun-type_DNA-bd_sf"/>
</dbReference>
<organism evidence="9 10">
    <name type="scientific">Penicillium hetheringtonii</name>
    <dbReference type="NCBI Taxonomy" id="911720"/>
    <lineage>
        <taxon>Eukaryota</taxon>
        <taxon>Fungi</taxon>
        <taxon>Dikarya</taxon>
        <taxon>Ascomycota</taxon>
        <taxon>Pezizomycotina</taxon>
        <taxon>Eurotiomycetes</taxon>
        <taxon>Eurotiomycetidae</taxon>
        <taxon>Eurotiales</taxon>
        <taxon>Aspergillaceae</taxon>
        <taxon>Penicillium</taxon>
    </lineage>
</organism>
<protein>
    <submittedName>
        <fullName evidence="9">Transcriptional regulator family: Fungal Specific TF</fullName>
    </submittedName>
</protein>
<dbReference type="InterPro" id="IPR001138">
    <property type="entry name" value="Zn2Cys6_DnaBD"/>
</dbReference>
<evidence type="ECO:0000259" key="8">
    <source>
        <dbReference type="SMART" id="SM00906"/>
    </source>
</evidence>
<dbReference type="PANTHER" id="PTHR46910:SF1">
    <property type="entry name" value="MISCELLANEOUS ZN(II)2CYS6 TRANSCRIPTION FACTOR (EUROFUNG)-RELATED"/>
    <property type="match status" value="1"/>
</dbReference>
<feature type="transmembrane region" description="Helical" evidence="7">
    <location>
        <begin position="593"/>
        <end position="615"/>
    </location>
</feature>
<evidence type="ECO:0000313" key="9">
    <source>
        <dbReference type="EMBL" id="KAJ5572656.1"/>
    </source>
</evidence>
<evidence type="ECO:0000256" key="6">
    <source>
        <dbReference type="SAM" id="MobiDB-lite"/>
    </source>
</evidence>
<comment type="caution">
    <text evidence="9">The sequence shown here is derived from an EMBL/GenBank/DDBJ whole genome shotgun (WGS) entry which is preliminary data.</text>
</comment>
<reference evidence="9 10" key="1">
    <citation type="journal article" date="2023" name="IMA Fungus">
        <title>Comparative genomic study of the Penicillium genus elucidates a diverse pangenome and 15 lateral gene transfer events.</title>
        <authorList>
            <person name="Petersen C."/>
            <person name="Sorensen T."/>
            <person name="Nielsen M.R."/>
            <person name="Sondergaard T.E."/>
            <person name="Sorensen J.L."/>
            <person name="Fitzpatrick D.A."/>
            <person name="Frisvad J.C."/>
            <person name="Nielsen K.L."/>
        </authorList>
    </citation>
    <scope>NUCLEOTIDE SEQUENCE [LARGE SCALE GENOMIC DNA]</scope>
    <source>
        <strain evidence="9 10">IBT 29057</strain>
    </source>
</reference>
<dbReference type="Proteomes" id="UP001216150">
    <property type="component" value="Unassembled WGS sequence"/>
</dbReference>
<dbReference type="Pfam" id="PF00172">
    <property type="entry name" value="Zn_clus"/>
    <property type="match status" value="1"/>
</dbReference>
<evidence type="ECO:0000256" key="4">
    <source>
        <dbReference type="ARBA" id="ARBA00023163"/>
    </source>
</evidence>
<dbReference type="GO" id="GO:0000981">
    <property type="term" value="F:DNA-binding transcription factor activity, RNA polymerase II-specific"/>
    <property type="evidence" value="ECO:0007669"/>
    <property type="project" value="InterPro"/>
</dbReference>
<dbReference type="InterPro" id="IPR007219">
    <property type="entry name" value="XnlR_reg_dom"/>
</dbReference>
<dbReference type="Pfam" id="PF04082">
    <property type="entry name" value="Fungal_trans"/>
    <property type="match status" value="1"/>
</dbReference>
<keyword evidence="4" id="KW-0804">Transcription</keyword>
<evidence type="ECO:0000256" key="1">
    <source>
        <dbReference type="ARBA" id="ARBA00022723"/>
    </source>
</evidence>
<sequence>MEALSPFDHEHYQIHSQPAATTDYRENFVYGSEILIILGCLGMTIGIDTQEMATLAARFYRDLKVKCDREDPCLNCVDARAECLRTRQARIHRPRVSRLDAIAQRLAKLEKINGDNFMFSSSPENEDGSLSSVSSPQARINDTPRATAKRKNPTSIIHEANTSVQPDLKRRMSHTVDPKAHTERHSPDSTRHASEAREYIEHELQCNPTLSQDRRTALEMAQKFVGQLSNPGIHGQKSGAAERLAVNEDLGPPTLTPELLYMMLPGPDKKTNSQGTYTWPDHISDKTLERMGLAIIERSESEHMRHLYRISVWVKALSCISKMAPVISSAPLRGHFRALKKQYEAAAIEELDSVSLTAVPSLALLQALLSGKRLMQYLGNMSRSWMFNALASRIIVALNYHNITDPEPHNEIEEEIHACVYTCYYFDKTLSVLLLRPPSLPDLKVNATNLIHLDPDLPTTPMIRGIVEFAHIKSTLVNILLDSKKLGDVEKANTLSNLVAQAHAIHSDLEIHRRAQEQTFSASWGTLRREWLSMDFNYYSVLTTIIRARSSVLKSRLVCEECLFAARKALTTLRALQEAFASHSTSVDSYPYFLTWTMLLYPLSPFFVLFCNVVATSDQRDFEMIKKITDDLRQFTKANASIGKLYGLFSKFLDLCAPLINISIGSSSVNVSSLLSDTSNAMGIGRGGQILDTFPSPESNRVNTGMAQPMEGWDDSLMWELFDNQPSLGWAESELWDAMAQLSS</sequence>
<feature type="region of interest" description="Disordered" evidence="6">
    <location>
        <begin position="116"/>
        <end position="193"/>
    </location>
</feature>
<feature type="domain" description="Xylanolytic transcriptional activator regulatory" evidence="8">
    <location>
        <begin position="384"/>
        <end position="457"/>
    </location>
</feature>
<evidence type="ECO:0000256" key="2">
    <source>
        <dbReference type="ARBA" id="ARBA00023015"/>
    </source>
</evidence>
<dbReference type="CDD" id="cd00067">
    <property type="entry name" value="GAL4"/>
    <property type="match status" value="1"/>
</dbReference>
<dbReference type="Gene3D" id="4.10.240.10">
    <property type="entry name" value="Zn(2)-C6 fungal-type DNA-binding domain"/>
    <property type="match status" value="1"/>
</dbReference>
<dbReference type="GO" id="GO:0008270">
    <property type="term" value="F:zinc ion binding"/>
    <property type="evidence" value="ECO:0007669"/>
    <property type="project" value="InterPro"/>
</dbReference>
<feature type="compositionally biased region" description="Basic and acidic residues" evidence="6">
    <location>
        <begin position="167"/>
        <end position="193"/>
    </location>
</feature>
<name>A0AAD6DC78_9EURO</name>
<keyword evidence="7" id="KW-0812">Transmembrane</keyword>
<dbReference type="AlphaFoldDB" id="A0AAD6DC78"/>
<proteinExistence type="predicted"/>
<keyword evidence="10" id="KW-1185">Reference proteome</keyword>
<dbReference type="GO" id="GO:0003677">
    <property type="term" value="F:DNA binding"/>
    <property type="evidence" value="ECO:0007669"/>
    <property type="project" value="UniProtKB-KW"/>
</dbReference>
<gene>
    <name evidence="9" type="ORF">N7450_009640</name>
</gene>
<evidence type="ECO:0000313" key="10">
    <source>
        <dbReference type="Proteomes" id="UP001216150"/>
    </source>
</evidence>
<dbReference type="SMART" id="SM00906">
    <property type="entry name" value="Fungal_trans"/>
    <property type="match status" value="1"/>
</dbReference>
<evidence type="ECO:0000256" key="5">
    <source>
        <dbReference type="ARBA" id="ARBA00023242"/>
    </source>
</evidence>
<accession>A0AAD6DC78</accession>
<dbReference type="PANTHER" id="PTHR46910">
    <property type="entry name" value="TRANSCRIPTION FACTOR PDR1"/>
    <property type="match status" value="1"/>
</dbReference>
<dbReference type="EMBL" id="JAQJAC010000009">
    <property type="protein sequence ID" value="KAJ5572656.1"/>
    <property type="molecule type" value="Genomic_DNA"/>
</dbReference>
<feature type="compositionally biased region" description="Polar residues" evidence="6">
    <location>
        <begin position="118"/>
        <end position="140"/>
    </location>
</feature>
<keyword evidence="1" id="KW-0479">Metal-binding</keyword>
<keyword evidence="3" id="KW-0238">DNA-binding</keyword>
<keyword evidence="2" id="KW-0805">Transcription regulation</keyword>
<evidence type="ECO:0000256" key="7">
    <source>
        <dbReference type="SAM" id="Phobius"/>
    </source>
</evidence>
<keyword evidence="5" id="KW-0539">Nucleus</keyword>
<dbReference type="InterPro" id="IPR050987">
    <property type="entry name" value="AtrR-like"/>
</dbReference>
<dbReference type="GO" id="GO:0006351">
    <property type="term" value="P:DNA-templated transcription"/>
    <property type="evidence" value="ECO:0007669"/>
    <property type="project" value="InterPro"/>
</dbReference>
<keyword evidence="7" id="KW-0472">Membrane</keyword>